<dbReference type="GO" id="GO:0016740">
    <property type="term" value="F:transferase activity"/>
    <property type="evidence" value="ECO:0007669"/>
    <property type="project" value="UniProtKB-KW"/>
</dbReference>
<dbReference type="InterPro" id="IPR023606">
    <property type="entry name" value="CoA-Trfase_III_dom_1_sf"/>
</dbReference>
<keyword evidence="1" id="KW-0808">Transferase</keyword>
<evidence type="ECO:0000313" key="1">
    <source>
        <dbReference type="EMBL" id="MXR37470.1"/>
    </source>
</evidence>
<proteinExistence type="predicted"/>
<protein>
    <submittedName>
        <fullName evidence="1">CoA transferase</fullName>
    </submittedName>
</protein>
<dbReference type="PANTHER" id="PTHR48228">
    <property type="entry name" value="SUCCINYL-COA--D-CITRAMALATE COA-TRANSFERASE"/>
    <property type="match status" value="1"/>
</dbReference>
<dbReference type="Gene3D" id="3.40.50.10540">
    <property type="entry name" value="Crotonobetainyl-coa:carnitine coa-transferase, domain 1"/>
    <property type="match status" value="1"/>
</dbReference>
<dbReference type="InterPro" id="IPR003673">
    <property type="entry name" value="CoA-Trfase_fam_III"/>
</dbReference>
<sequence length="380" mass="39622">MSAPLKGVRILDLTQLLPGPMCTLHLADMGAEVIKVEPPKGGDAARGMGRGEFSTLFCMLSRNKGSLALDLKTDAGVAIIKALVKSADVLVEGFRPGVMDKLGLGWAALSAINPKLVYCAISGYGQSGARAALAGHDINYQALAGTLDQNGAAGMDPISGNFPLADIAGGALSAATAILAALFDVARGGEGRYIDVAMADSATVHNVMAQAGAAQAKTAPARGEDYLSGALACYGVYRTADNRHLAVGAIEFKFWQAFCERIERNDLIAQGHVAGEPGRAARAELAGEIARYTQAEWTQKLEGLDACVTPVLSTEEARTDALKRGVAFDGVHPLFGAYPGFAPPFRMNGCDFTVAREAPALGADNARLLAEIGYTPRDAN</sequence>
<dbReference type="InterPro" id="IPR044855">
    <property type="entry name" value="CoA-Trfase_III_dom3_sf"/>
</dbReference>
<reference evidence="1 2" key="1">
    <citation type="submission" date="2019-12" db="EMBL/GenBank/DDBJ databases">
        <title>Neisseriaceae gen. nov. sp. Genome sequencing and assembly.</title>
        <authorList>
            <person name="Liu Z."/>
            <person name="Li A."/>
        </authorList>
    </citation>
    <scope>NUCLEOTIDE SEQUENCE [LARGE SCALE GENOMIC DNA]</scope>
    <source>
        <strain evidence="1 2">B2N2-7</strain>
    </source>
</reference>
<dbReference type="SUPFAM" id="SSF89796">
    <property type="entry name" value="CoA-transferase family III (CaiB/BaiF)"/>
    <property type="match status" value="1"/>
</dbReference>
<dbReference type="RefSeq" id="WP_160797065.1">
    <property type="nucleotide sequence ID" value="NZ_WSSB01000009.1"/>
</dbReference>
<dbReference type="Gene3D" id="3.30.1540.10">
    <property type="entry name" value="formyl-coa transferase, domain 3"/>
    <property type="match status" value="1"/>
</dbReference>
<dbReference type="EMBL" id="WSSB01000009">
    <property type="protein sequence ID" value="MXR37470.1"/>
    <property type="molecule type" value="Genomic_DNA"/>
</dbReference>
<dbReference type="Pfam" id="PF02515">
    <property type="entry name" value="CoA_transf_3"/>
    <property type="match status" value="1"/>
</dbReference>
<name>A0A845BPZ8_9NEIS</name>
<dbReference type="Proteomes" id="UP000467214">
    <property type="component" value="Unassembled WGS sequence"/>
</dbReference>
<gene>
    <name evidence="1" type="ORF">GQF02_10835</name>
</gene>
<evidence type="ECO:0000313" key="2">
    <source>
        <dbReference type="Proteomes" id="UP000467214"/>
    </source>
</evidence>
<organism evidence="1 2">
    <name type="scientific">Craterilacuibacter sinensis</name>
    <dbReference type="NCBI Taxonomy" id="2686017"/>
    <lineage>
        <taxon>Bacteria</taxon>
        <taxon>Pseudomonadati</taxon>
        <taxon>Pseudomonadota</taxon>
        <taxon>Betaproteobacteria</taxon>
        <taxon>Neisseriales</taxon>
        <taxon>Neisseriaceae</taxon>
        <taxon>Craterilacuibacter</taxon>
    </lineage>
</organism>
<comment type="caution">
    <text evidence="1">The sequence shown here is derived from an EMBL/GenBank/DDBJ whole genome shotgun (WGS) entry which is preliminary data.</text>
</comment>
<dbReference type="AlphaFoldDB" id="A0A845BPZ8"/>
<keyword evidence="2" id="KW-1185">Reference proteome</keyword>
<accession>A0A845BPZ8</accession>
<dbReference type="PANTHER" id="PTHR48228:SF5">
    <property type="entry name" value="ALPHA-METHYLACYL-COA RACEMASE"/>
    <property type="match status" value="1"/>
</dbReference>
<dbReference type="InterPro" id="IPR050509">
    <property type="entry name" value="CoA-transferase_III"/>
</dbReference>